<reference evidence="8 9" key="1">
    <citation type="journal article" date="2014" name="Arch. Microbiol.">
        <title>Bacillus mesophilum sp. nov., strain IITR-54T, a novel 4-chlorobiphenyl dechlorinating bacterium.</title>
        <authorList>
            <person name="Manickam N."/>
            <person name="Singh N.K."/>
            <person name="Bajaj A."/>
            <person name="Kumar R.M."/>
            <person name="Kaur G."/>
            <person name="Kaur N."/>
            <person name="Bala M."/>
            <person name="Kumar A."/>
            <person name="Mayilraj S."/>
        </authorList>
    </citation>
    <scope>NUCLEOTIDE SEQUENCE [LARGE SCALE GENOMIC DNA]</scope>
    <source>
        <strain evidence="8 9">IITR-54</strain>
    </source>
</reference>
<accession>A0A7V7RHR2</accession>
<dbReference type="RefSeq" id="WP_151576115.1">
    <property type="nucleotide sequence ID" value="NZ_WBOT01000014.1"/>
</dbReference>
<dbReference type="InterPro" id="IPR015421">
    <property type="entry name" value="PyrdxlP-dep_Trfase_major"/>
</dbReference>
<keyword evidence="8" id="KW-0808">Transferase</keyword>
<dbReference type="InterPro" id="IPR000310">
    <property type="entry name" value="Orn/Lys/Arg_deCO2ase_major_dom"/>
</dbReference>
<keyword evidence="3" id="KW-0210">Decarboxylase</keyword>
<dbReference type="OrthoDB" id="9815233at2"/>
<dbReference type="AlphaFoldDB" id="A0A7V7RHR2"/>
<dbReference type="Proteomes" id="UP000441354">
    <property type="component" value="Unassembled WGS sequence"/>
</dbReference>
<dbReference type="Gene3D" id="3.40.640.10">
    <property type="entry name" value="Type I PLP-dependent aspartate aminotransferase-like (Major domain)"/>
    <property type="match status" value="1"/>
</dbReference>
<comment type="similarity">
    <text evidence="2">Belongs to the Orn/Lys/Arg decarboxylase class-I family.</text>
</comment>
<evidence type="ECO:0000256" key="4">
    <source>
        <dbReference type="ARBA" id="ARBA00022898"/>
    </source>
</evidence>
<keyword evidence="5" id="KW-0456">Lyase</keyword>
<dbReference type="InterPro" id="IPR008286">
    <property type="entry name" value="Prn/Lys/Arg_de-COase_C"/>
</dbReference>
<keyword evidence="9" id="KW-1185">Reference proteome</keyword>
<dbReference type="InterPro" id="IPR015424">
    <property type="entry name" value="PyrdxlP-dep_Trfase"/>
</dbReference>
<evidence type="ECO:0000256" key="1">
    <source>
        <dbReference type="ARBA" id="ARBA00001933"/>
    </source>
</evidence>
<organism evidence="8 9">
    <name type="scientific">Bacillus mesophilum</name>
    <dbReference type="NCBI Taxonomy" id="1071718"/>
    <lineage>
        <taxon>Bacteria</taxon>
        <taxon>Bacillati</taxon>
        <taxon>Bacillota</taxon>
        <taxon>Bacilli</taxon>
        <taxon>Bacillales</taxon>
        <taxon>Bacillaceae</taxon>
        <taxon>Bacillus</taxon>
    </lineage>
</organism>
<dbReference type="SUPFAM" id="SSF53383">
    <property type="entry name" value="PLP-dependent transferases"/>
    <property type="match status" value="1"/>
</dbReference>
<keyword evidence="4" id="KW-0663">Pyridoxal phosphate</keyword>
<keyword evidence="8" id="KW-0032">Aminotransferase</keyword>
<evidence type="ECO:0000313" key="8">
    <source>
        <dbReference type="EMBL" id="KAB2329109.1"/>
    </source>
</evidence>
<comment type="caution">
    <text evidence="8">The sequence shown here is derived from an EMBL/GenBank/DDBJ whole genome shotgun (WGS) entry which is preliminary data.</text>
</comment>
<proteinExistence type="inferred from homology"/>
<dbReference type="GO" id="GO:0008483">
    <property type="term" value="F:transaminase activity"/>
    <property type="evidence" value="ECO:0007669"/>
    <property type="project" value="UniProtKB-KW"/>
</dbReference>
<dbReference type="CDD" id="cd00615">
    <property type="entry name" value="Orn_deC_like"/>
    <property type="match status" value="1"/>
</dbReference>
<evidence type="ECO:0000256" key="2">
    <source>
        <dbReference type="ARBA" id="ARBA00010671"/>
    </source>
</evidence>
<name>A0A7V7RHR2_9BACI</name>
<dbReference type="PANTHER" id="PTHR43277">
    <property type="entry name" value="ARGININE DECARBOXYLASE"/>
    <property type="match status" value="1"/>
</dbReference>
<dbReference type="InterPro" id="IPR052357">
    <property type="entry name" value="Orn_Lys_Arg_decarboxylase-I"/>
</dbReference>
<dbReference type="InterPro" id="IPR036633">
    <property type="entry name" value="Prn/Lys/Arg_de-COase_C_sf"/>
</dbReference>
<evidence type="ECO:0000256" key="3">
    <source>
        <dbReference type="ARBA" id="ARBA00022793"/>
    </source>
</evidence>
<dbReference type="SUPFAM" id="SSF55904">
    <property type="entry name" value="Ornithine decarboxylase C-terminal domain"/>
    <property type="match status" value="1"/>
</dbReference>
<feature type="domain" description="Orn/Lys/Arg decarboxylases family 1 pyridoxal-P attachment site" evidence="6">
    <location>
        <begin position="7"/>
        <end position="302"/>
    </location>
</feature>
<gene>
    <name evidence="8" type="ORF">F7732_21720</name>
</gene>
<evidence type="ECO:0000259" key="7">
    <source>
        <dbReference type="Pfam" id="PF03711"/>
    </source>
</evidence>
<feature type="domain" description="Orn/Lys/Arg decarboxylase C-terminal" evidence="7">
    <location>
        <begin position="404"/>
        <end position="463"/>
    </location>
</feature>
<evidence type="ECO:0000313" key="9">
    <source>
        <dbReference type="Proteomes" id="UP000441354"/>
    </source>
</evidence>
<dbReference type="Pfam" id="PF01276">
    <property type="entry name" value="OKR_DC_1"/>
    <property type="match status" value="1"/>
</dbReference>
<dbReference type="PANTHER" id="PTHR43277:SF3">
    <property type="entry name" value="DECARBOXYLASE, PUTATIVE-RELATED"/>
    <property type="match status" value="1"/>
</dbReference>
<protein>
    <submittedName>
        <fullName evidence="8">Aminotransferase class I/II-fold pyridoxal phosphate-dependent enzyme</fullName>
    </submittedName>
</protein>
<dbReference type="Pfam" id="PF03711">
    <property type="entry name" value="OKR_DC_1_C"/>
    <property type="match status" value="1"/>
</dbReference>
<sequence>MDQNRYPIYETLLSHIKMKPISYHVPGHKNGMLVQEMSWNNHFSHIFKLDVTELNGLDDLHSPEGMIKEAELLLTDFYRTKQSYFLVNGSTVGNLAMIMAVLKEDDEVLVQRNCHKSVLNGISLAKARPVFLQPDFYEDWGVAGGISSSVVEEALSLYPHAKALILTYPNYYGMINDLESIIEIAHHRNIPVLIDEAHGAHFAAGNHFPPSAVKLKADAVVQSAHKTLPAMTMGAYLHINSDRINKGSIRKYLSILQSSSPSYPIMASLDLARHYIASFTKEDEQYTLEKIASFRSELMNIKGIKLQQFQDGKGDPLKITIQSETALSGFELQEQLEEKGVFTELADPFNVLFVFPLLKQGTDFPIEKTVQLVKEAVSPYEMIREKTEKPKFRKAAIAKLELNEEQMKKMHSTEVPLSMAVGQISAQMVIPYPPGIPLLYPGEKINEDDISLLRLLLETGARFQQGENLINGFITIYKYETSGGY</sequence>
<dbReference type="Gene3D" id="3.90.100.10">
    <property type="entry name" value="Orn/Lys/Arg decarboxylase, C-terminal domain"/>
    <property type="match status" value="1"/>
</dbReference>
<evidence type="ECO:0000256" key="5">
    <source>
        <dbReference type="ARBA" id="ARBA00023239"/>
    </source>
</evidence>
<dbReference type="GO" id="GO:0016831">
    <property type="term" value="F:carboxy-lyase activity"/>
    <property type="evidence" value="ECO:0007669"/>
    <property type="project" value="UniProtKB-KW"/>
</dbReference>
<dbReference type="EMBL" id="WBOT01000014">
    <property type="protein sequence ID" value="KAB2329109.1"/>
    <property type="molecule type" value="Genomic_DNA"/>
</dbReference>
<comment type="cofactor">
    <cofactor evidence="1">
        <name>pyridoxal 5'-phosphate</name>
        <dbReference type="ChEBI" id="CHEBI:597326"/>
    </cofactor>
</comment>
<evidence type="ECO:0000259" key="6">
    <source>
        <dbReference type="Pfam" id="PF01276"/>
    </source>
</evidence>